<feature type="transmembrane region" description="Helical" evidence="7">
    <location>
        <begin position="361"/>
        <end position="384"/>
    </location>
</feature>
<evidence type="ECO:0000313" key="10">
    <source>
        <dbReference type="Proteomes" id="UP000251213"/>
    </source>
</evidence>
<feature type="transmembrane region" description="Helical" evidence="7">
    <location>
        <begin position="195"/>
        <end position="214"/>
    </location>
</feature>
<evidence type="ECO:0000256" key="1">
    <source>
        <dbReference type="ARBA" id="ARBA00004141"/>
    </source>
</evidence>
<feature type="transmembrane region" description="Helical" evidence="7">
    <location>
        <begin position="45"/>
        <end position="67"/>
    </location>
</feature>
<dbReference type="InterPro" id="IPR004841">
    <property type="entry name" value="AA-permease/SLC12A_dom"/>
</dbReference>
<reference evidence="9 10" key="1">
    <citation type="submission" date="2018-06" db="EMBL/GenBank/DDBJ databases">
        <title>Thermoflavimicrobium daqus sp. nov., a thermophilic microbe isolated from Moutai-flavour Daqu.</title>
        <authorList>
            <person name="Wang X."/>
            <person name="Zhou H."/>
        </authorList>
    </citation>
    <scope>NUCLEOTIDE SEQUENCE [LARGE SCALE GENOMIC DNA]</scope>
    <source>
        <strain evidence="9 10">FBKL4.011</strain>
    </source>
</reference>
<dbReference type="InterPro" id="IPR004840">
    <property type="entry name" value="Amino_acid_permease_CS"/>
</dbReference>
<dbReference type="Pfam" id="PF00324">
    <property type="entry name" value="AA_permease"/>
    <property type="match status" value="1"/>
</dbReference>
<evidence type="ECO:0000256" key="6">
    <source>
        <dbReference type="ARBA" id="ARBA00023136"/>
    </source>
</evidence>
<dbReference type="GO" id="GO:0006865">
    <property type="term" value="P:amino acid transport"/>
    <property type="evidence" value="ECO:0007669"/>
    <property type="project" value="UniProtKB-KW"/>
</dbReference>
<feature type="transmembrane region" description="Helical" evidence="7">
    <location>
        <begin position="331"/>
        <end position="349"/>
    </location>
</feature>
<feature type="transmembrane region" description="Helical" evidence="7">
    <location>
        <begin position="157"/>
        <end position="175"/>
    </location>
</feature>
<keyword evidence="4" id="KW-0029">Amino-acid transport</keyword>
<protein>
    <submittedName>
        <fullName evidence="9">Amino acid permease</fullName>
    </submittedName>
</protein>
<keyword evidence="6 7" id="KW-0472">Membrane</keyword>
<dbReference type="PANTHER" id="PTHR43495">
    <property type="entry name" value="GABA PERMEASE"/>
    <property type="match status" value="1"/>
</dbReference>
<evidence type="ECO:0000256" key="7">
    <source>
        <dbReference type="SAM" id="Phobius"/>
    </source>
</evidence>
<feature type="transmembrane region" description="Helical" evidence="7">
    <location>
        <begin position="79"/>
        <end position="97"/>
    </location>
</feature>
<evidence type="ECO:0000259" key="8">
    <source>
        <dbReference type="Pfam" id="PF00324"/>
    </source>
</evidence>
<evidence type="ECO:0000256" key="2">
    <source>
        <dbReference type="ARBA" id="ARBA00022448"/>
    </source>
</evidence>
<dbReference type="EMBL" id="QJKK01000007">
    <property type="protein sequence ID" value="RAL23292.1"/>
    <property type="molecule type" value="Genomic_DNA"/>
</dbReference>
<dbReference type="GO" id="GO:0016020">
    <property type="term" value="C:membrane"/>
    <property type="evidence" value="ECO:0007669"/>
    <property type="project" value="UniProtKB-SubCell"/>
</dbReference>
<keyword evidence="3 7" id="KW-0812">Transmembrane</keyword>
<evidence type="ECO:0000256" key="4">
    <source>
        <dbReference type="ARBA" id="ARBA00022970"/>
    </source>
</evidence>
<keyword evidence="5 7" id="KW-1133">Transmembrane helix</keyword>
<evidence type="ECO:0000313" key="9">
    <source>
        <dbReference type="EMBL" id="RAL23292.1"/>
    </source>
</evidence>
<dbReference type="OrthoDB" id="9780162at2"/>
<feature type="transmembrane region" description="Helical" evidence="7">
    <location>
        <begin position="404"/>
        <end position="425"/>
    </location>
</feature>
<feature type="transmembrane region" description="Helical" evidence="7">
    <location>
        <begin position="123"/>
        <end position="145"/>
    </location>
</feature>
<evidence type="ECO:0000256" key="5">
    <source>
        <dbReference type="ARBA" id="ARBA00022989"/>
    </source>
</evidence>
<evidence type="ECO:0000256" key="3">
    <source>
        <dbReference type="ARBA" id="ARBA00022692"/>
    </source>
</evidence>
<gene>
    <name evidence="9" type="ORF">DL897_13090</name>
</gene>
<dbReference type="GO" id="GO:0055085">
    <property type="term" value="P:transmembrane transport"/>
    <property type="evidence" value="ECO:0007669"/>
    <property type="project" value="InterPro"/>
</dbReference>
<sequence>MENQQLKRTLKPRHLFMIALGGVVGTGFFLGTSQTLNQAGPGGALLAYTFGGLVMFMIMLCLGELAVSMPVSGSFQAYASKYIGPGTGFTVGMMYWFSWPPTIALDITSISEMMKRWFPHTPSWIWIVLFASLLFIINAVSARSFGESEFWFSSIKVITIILFIILGLGALFGLIPMKGYTEAPMLSNYTAHGGFFPHGIAAILLTMITVNFSFQGTEMVGIAAGESSEPEKTIPRAIRQTAWRTVIFFVLAIAILAGLMPWTEAGKVESPFVWVFDRIGIPYAADIMNFVIITALFSAANAGLYSSTRIIWSMSKEGLVSSALSKVNKRGVPIVSLIFTFFFSIIALLTNLYSPEKAFNWLINAAGMGAIIGWMSIPLSLLFFRKRYLAQGNKLEDLKFRTPLYPFLPIVAFILNLIFLFSLLLVEDLKVIFYGGSVVVILCYIYYFLFLRKKKNRVGNL</sequence>
<organism evidence="9 10">
    <name type="scientific">Thermoflavimicrobium daqui</name>
    <dbReference type="NCBI Taxonomy" id="2137476"/>
    <lineage>
        <taxon>Bacteria</taxon>
        <taxon>Bacillati</taxon>
        <taxon>Bacillota</taxon>
        <taxon>Bacilli</taxon>
        <taxon>Bacillales</taxon>
        <taxon>Thermoactinomycetaceae</taxon>
        <taxon>Thermoflavimicrobium</taxon>
    </lineage>
</organism>
<feature type="transmembrane region" description="Helical" evidence="7">
    <location>
        <begin position="283"/>
        <end position="305"/>
    </location>
</feature>
<dbReference type="PROSITE" id="PS00218">
    <property type="entry name" value="AMINO_ACID_PERMEASE_1"/>
    <property type="match status" value="1"/>
</dbReference>
<proteinExistence type="predicted"/>
<dbReference type="PIRSF" id="PIRSF006060">
    <property type="entry name" value="AA_transporter"/>
    <property type="match status" value="1"/>
</dbReference>
<dbReference type="RefSeq" id="WP_113659598.1">
    <property type="nucleotide sequence ID" value="NZ_KZ845669.1"/>
</dbReference>
<comment type="subcellular location">
    <subcellularLocation>
        <location evidence="1">Membrane</location>
        <topology evidence="1">Multi-pass membrane protein</topology>
    </subcellularLocation>
</comment>
<dbReference type="PANTHER" id="PTHR43495:SF5">
    <property type="entry name" value="GAMMA-AMINOBUTYRIC ACID PERMEASE"/>
    <property type="match status" value="1"/>
</dbReference>
<feature type="transmembrane region" description="Helical" evidence="7">
    <location>
        <begin position="15"/>
        <end position="33"/>
    </location>
</feature>
<dbReference type="Proteomes" id="UP000251213">
    <property type="component" value="Unassembled WGS sequence"/>
</dbReference>
<feature type="transmembrane region" description="Helical" evidence="7">
    <location>
        <begin position="242"/>
        <end position="263"/>
    </location>
</feature>
<comment type="caution">
    <text evidence="9">The sequence shown here is derived from an EMBL/GenBank/DDBJ whole genome shotgun (WGS) entry which is preliminary data.</text>
</comment>
<feature type="transmembrane region" description="Helical" evidence="7">
    <location>
        <begin position="431"/>
        <end position="451"/>
    </location>
</feature>
<reference evidence="9 10" key="2">
    <citation type="submission" date="2018-06" db="EMBL/GenBank/DDBJ databases">
        <authorList>
            <person name="Zhirakovskaya E."/>
        </authorList>
    </citation>
    <scope>NUCLEOTIDE SEQUENCE [LARGE SCALE GENOMIC DNA]</scope>
    <source>
        <strain evidence="9 10">FBKL4.011</strain>
    </source>
</reference>
<keyword evidence="2" id="KW-0813">Transport</keyword>
<keyword evidence="10" id="KW-1185">Reference proteome</keyword>
<dbReference type="FunFam" id="1.20.1740.10:FF:000001">
    <property type="entry name" value="Amino acid permease"/>
    <property type="match status" value="1"/>
</dbReference>
<name>A0A364K382_9BACL</name>
<dbReference type="AlphaFoldDB" id="A0A364K382"/>
<accession>A0A364K382</accession>
<dbReference type="Gene3D" id="1.20.1740.10">
    <property type="entry name" value="Amino acid/polyamine transporter I"/>
    <property type="match status" value="1"/>
</dbReference>
<feature type="domain" description="Amino acid permease/ SLC12A" evidence="8">
    <location>
        <begin position="14"/>
        <end position="457"/>
    </location>
</feature>